<organism evidence="2">
    <name type="scientific">Fundidesulfovibrio putealis</name>
    <dbReference type="NCBI Taxonomy" id="270496"/>
    <lineage>
        <taxon>Bacteria</taxon>
        <taxon>Pseudomonadati</taxon>
        <taxon>Thermodesulfobacteriota</taxon>
        <taxon>Desulfovibrionia</taxon>
        <taxon>Desulfovibrionales</taxon>
        <taxon>Desulfovibrionaceae</taxon>
        <taxon>Fundidesulfovibrio</taxon>
    </lineage>
</organism>
<feature type="region of interest" description="Disordered" evidence="1">
    <location>
        <begin position="121"/>
        <end position="156"/>
    </location>
</feature>
<dbReference type="AlphaFoldDB" id="A0A7C4EIW4"/>
<proteinExistence type="predicted"/>
<evidence type="ECO:0000313" key="2">
    <source>
        <dbReference type="EMBL" id="HGG93088.1"/>
    </source>
</evidence>
<feature type="compositionally biased region" description="Pro residues" evidence="1">
    <location>
        <begin position="126"/>
        <end position="156"/>
    </location>
</feature>
<accession>A0A7C4EIW4</accession>
<sequence length="156" mass="17051">MNKRKLVLAGLGIFLAGLLAGGLGMGAYVKYRFSPVRMDKVGPVDFFMERLDHSLRLTSGQAEAIRPIVKEVLDKVREVREPCIQAEEQLIQEGARRIQTYLDDNQKERFAKFMERAKKFRGRLFGPPPGGRGPVPPPPPPGDGPPPPPPGAPGAG</sequence>
<name>A0A7C4EIW4_9BACT</name>
<evidence type="ECO:0008006" key="3">
    <source>
        <dbReference type="Google" id="ProtNLM"/>
    </source>
</evidence>
<evidence type="ECO:0000256" key="1">
    <source>
        <dbReference type="SAM" id="MobiDB-lite"/>
    </source>
</evidence>
<comment type="caution">
    <text evidence="2">The sequence shown here is derived from an EMBL/GenBank/DDBJ whole genome shotgun (WGS) entry which is preliminary data.</text>
</comment>
<reference evidence="2" key="1">
    <citation type="journal article" date="2020" name="mSystems">
        <title>Genome- and Community-Level Interaction Insights into Carbon Utilization and Element Cycling Functions of Hydrothermarchaeota in Hydrothermal Sediment.</title>
        <authorList>
            <person name="Zhou Z."/>
            <person name="Liu Y."/>
            <person name="Xu W."/>
            <person name="Pan J."/>
            <person name="Luo Z.H."/>
            <person name="Li M."/>
        </authorList>
    </citation>
    <scope>NUCLEOTIDE SEQUENCE [LARGE SCALE GENOMIC DNA]</scope>
    <source>
        <strain evidence="2">SpSt-413</strain>
    </source>
</reference>
<gene>
    <name evidence="2" type="ORF">ENR59_09095</name>
</gene>
<protein>
    <recommendedName>
        <fullName evidence="3">Periplasmic heavy metal sensor</fullName>
    </recommendedName>
</protein>
<dbReference type="EMBL" id="DSRP01000629">
    <property type="protein sequence ID" value="HGG93088.1"/>
    <property type="molecule type" value="Genomic_DNA"/>
</dbReference>